<name>A0A0D2EJ79_9EURO</name>
<dbReference type="InterPro" id="IPR052073">
    <property type="entry name" value="Amide_Lactam_Regulators"/>
</dbReference>
<evidence type="ECO:0000259" key="7">
    <source>
        <dbReference type="SMART" id="SM00906"/>
    </source>
</evidence>
<dbReference type="AlphaFoldDB" id="A0A0D2EJ79"/>
<evidence type="ECO:0000313" key="8">
    <source>
        <dbReference type="EMBL" id="KIW47964.1"/>
    </source>
</evidence>
<dbReference type="RefSeq" id="XP_016268180.1">
    <property type="nucleotide sequence ID" value="XM_016401127.1"/>
</dbReference>
<evidence type="ECO:0000256" key="6">
    <source>
        <dbReference type="SAM" id="MobiDB-lite"/>
    </source>
</evidence>
<keyword evidence="1" id="KW-0862">Zinc</keyword>
<evidence type="ECO:0000256" key="2">
    <source>
        <dbReference type="ARBA" id="ARBA00023015"/>
    </source>
</evidence>
<keyword evidence="2" id="KW-0805">Transcription regulation</keyword>
<dbReference type="VEuPathDB" id="FungiDB:PV06_00610"/>
<reference evidence="8 9" key="1">
    <citation type="submission" date="2015-01" db="EMBL/GenBank/DDBJ databases">
        <title>The Genome Sequence of Exophiala oligosperma CBS72588.</title>
        <authorList>
            <consortium name="The Broad Institute Genomics Platform"/>
            <person name="Cuomo C."/>
            <person name="de Hoog S."/>
            <person name="Gorbushina A."/>
            <person name="Stielow B."/>
            <person name="Teixiera M."/>
            <person name="Abouelleil A."/>
            <person name="Chapman S.B."/>
            <person name="Priest M."/>
            <person name="Young S.K."/>
            <person name="Wortman J."/>
            <person name="Nusbaum C."/>
            <person name="Birren B."/>
        </authorList>
    </citation>
    <scope>NUCLEOTIDE SEQUENCE [LARGE SCALE GENOMIC DNA]</scope>
    <source>
        <strain evidence="8 9">CBS 72588</strain>
    </source>
</reference>
<dbReference type="SMART" id="SM00906">
    <property type="entry name" value="Fungal_trans"/>
    <property type="match status" value="1"/>
</dbReference>
<dbReference type="EMBL" id="KN847332">
    <property type="protein sequence ID" value="KIW47964.1"/>
    <property type="molecule type" value="Genomic_DNA"/>
</dbReference>
<dbReference type="Pfam" id="PF04082">
    <property type="entry name" value="Fungal_trans"/>
    <property type="match status" value="1"/>
</dbReference>
<dbReference type="GO" id="GO:0006351">
    <property type="term" value="P:DNA-templated transcription"/>
    <property type="evidence" value="ECO:0007669"/>
    <property type="project" value="InterPro"/>
</dbReference>
<organism evidence="8 9">
    <name type="scientific">Exophiala oligosperma</name>
    <dbReference type="NCBI Taxonomy" id="215243"/>
    <lineage>
        <taxon>Eukaryota</taxon>
        <taxon>Fungi</taxon>
        <taxon>Dikarya</taxon>
        <taxon>Ascomycota</taxon>
        <taxon>Pezizomycotina</taxon>
        <taxon>Eurotiomycetes</taxon>
        <taxon>Chaetothyriomycetidae</taxon>
        <taxon>Chaetothyriales</taxon>
        <taxon>Herpotrichiellaceae</taxon>
        <taxon>Exophiala</taxon>
    </lineage>
</organism>
<proteinExistence type="predicted"/>
<dbReference type="OrthoDB" id="39175at2759"/>
<keyword evidence="9" id="KW-1185">Reference proteome</keyword>
<evidence type="ECO:0000313" key="9">
    <source>
        <dbReference type="Proteomes" id="UP000053342"/>
    </source>
</evidence>
<dbReference type="InterPro" id="IPR007219">
    <property type="entry name" value="XnlR_reg_dom"/>
</dbReference>
<dbReference type="GeneID" id="27352684"/>
<accession>A0A0D2EJ79</accession>
<sequence>MAWKRPIRRKMMTATGRNDHNGAETVVHGRTSSDHHAGDEDQSANASQEGIESEVSAAQGLVRSSLSQFFQHGLPSSKWDVFDTSDRMRLAYIGTKVSNLSHLINLDQSSRHFLVYPHPEVHPSPPLTSRMNIPSAARDGAQDIYAPLSKELRDELIESFFGKIHPIFPVVNEEQFRSKYDHEQDDTPLLLLYAILLVGAHVSQHLKVKRSRSTFKSILFKRGKWLFDLRHENDRQHLVAAALLFTWHLENADTVSMNGYYWSGVACRTAYGIGMHRNILSDPDTPDRMPWRDRRLYRRTWWTLFQVEVMSALEHGRPSMIHLEDFDQGPLDARDFEDFQGAQSTLAPHLQYCARNVELCCIVLDMLRLTSPGHPKTDSRLDLEAFQTRLANWAIGLPMTTDFWSLQLQLHYHCVVLHLFRLHNSGPDLALGSINCAELCSGAARAILSVFETMIATKVLDQCYSTGVMALTAAAIYLSKETQRSMTDGAILVALNHVRDLERVFPIATAVSEYWPNADGVLKLFTNLADKFKVLISDQQQPPAHQEGFDINTLNEINWEDIFAYSYHQQSTGTDDWMNAWPGLEE</sequence>
<feature type="domain" description="Xylanolytic transcriptional activator regulatory" evidence="7">
    <location>
        <begin position="259"/>
        <end position="336"/>
    </location>
</feature>
<dbReference type="GO" id="GO:0008270">
    <property type="term" value="F:zinc ion binding"/>
    <property type="evidence" value="ECO:0007669"/>
    <property type="project" value="InterPro"/>
</dbReference>
<keyword evidence="4" id="KW-0804">Transcription</keyword>
<dbReference type="PANTHER" id="PTHR47171:SF4">
    <property type="entry name" value="ACETAMIDASE REGULATORY PROTEIN"/>
    <property type="match status" value="1"/>
</dbReference>
<dbReference type="CDD" id="cd12148">
    <property type="entry name" value="fungal_TF_MHR"/>
    <property type="match status" value="1"/>
</dbReference>
<feature type="compositionally biased region" description="Basic residues" evidence="6">
    <location>
        <begin position="1"/>
        <end position="11"/>
    </location>
</feature>
<dbReference type="PANTHER" id="PTHR47171">
    <property type="entry name" value="FARA-RELATED"/>
    <property type="match status" value="1"/>
</dbReference>
<feature type="region of interest" description="Disordered" evidence="6">
    <location>
        <begin position="1"/>
        <end position="56"/>
    </location>
</feature>
<protein>
    <recommendedName>
        <fullName evidence="7">Xylanolytic transcriptional activator regulatory domain-containing protein</fullName>
    </recommendedName>
</protein>
<evidence type="ECO:0000256" key="3">
    <source>
        <dbReference type="ARBA" id="ARBA00023125"/>
    </source>
</evidence>
<evidence type="ECO:0000256" key="4">
    <source>
        <dbReference type="ARBA" id="ARBA00023163"/>
    </source>
</evidence>
<evidence type="ECO:0000256" key="5">
    <source>
        <dbReference type="ARBA" id="ARBA00023242"/>
    </source>
</evidence>
<evidence type="ECO:0000256" key="1">
    <source>
        <dbReference type="ARBA" id="ARBA00022833"/>
    </source>
</evidence>
<dbReference type="GO" id="GO:0003677">
    <property type="term" value="F:DNA binding"/>
    <property type="evidence" value="ECO:0007669"/>
    <property type="project" value="UniProtKB-KW"/>
</dbReference>
<dbReference type="HOGENOM" id="CLU_006329_4_1_1"/>
<dbReference type="Proteomes" id="UP000053342">
    <property type="component" value="Unassembled WGS sequence"/>
</dbReference>
<keyword evidence="5" id="KW-0539">Nucleus</keyword>
<keyword evidence="3" id="KW-0238">DNA-binding</keyword>
<gene>
    <name evidence="8" type="ORF">PV06_00610</name>
</gene>